<dbReference type="GO" id="GO:0015038">
    <property type="term" value="F:glutathione disulfide oxidoreductase activity"/>
    <property type="evidence" value="ECO:0007669"/>
    <property type="project" value="UniProtKB-UniRule"/>
</dbReference>
<dbReference type="EMBL" id="DMND01000103">
    <property type="protein sequence ID" value="HAN27526.1"/>
    <property type="molecule type" value="Genomic_DNA"/>
</dbReference>
<keyword evidence="2 6" id="KW-0813">Transport</keyword>
<dbReference type="PANTHER" id="PTHR45694:SF18">
    <property type="entry name" value="GLUTAREDOXIN-1-RELATED"/>
    <property type="match status" value="1"/>
</dbReference>
<evidence type="ECO:0000256" key="2">
    <source>
        <dbReference type="ARBA" id="ARBA00022448"/>
    </source>
</evidence>
<keyword evidence="5 6" id="KW-0676">Redox-active center</keyword>
<reference evidence="8 9" key="1">
    <citation type="journal article" date="2018" name="Nat. Biotechnol.">
        <title>A standardized bacterial taxonomy based on genome phylogeny substantially revises the tree of life.</title>
        <authorList>
            <person name="Parks D.H."/>
            <person name="Chuvochina M."/>
            <person name="Waite D.W."/>
            <person name="Rinke C."/>
            <person name="Skarshewski A."/>
            <person name="Chaumeil P.A."/>
            <person name="Hugenholtz P."/>
        </authorList>
    </citation>
    <scope>NUCLEOTIDE SEQUENCE [LARGE SCALE GENOMIC DNA]</scope>
    <source>
        <strain evidence="8">UBA9158</strain>
    </source>
</reference>
<feature type="domain" description="Glutaredoxin" evidence="7">
    <location>
        <begin position="5"/>
        <end position="64"/>
    </location>
</feature>
<dbReference type="Proteomes" id="UP000259273">
    <property type="component" value="Unassembled WGS sequence"/>
</dbReference>
<dbReference type="CDD" id="cd03418">
    <property type="entry name" value="GRX_GRXb_1_3_like"/>
    <property type="match status" value="1"/>
</dbReference>
<comment type="caution">
    <text evidence="8">The sequence shown here is derived from an EMBL/GenBank/DDBJ whole genome shotgun (WGS) entry which is preliminary data.</text>
</comment>
<dbReference type="AlphaFoldDB" id="A0A3C1KMU2"/>
<dbReference type="PROSITE" id="PS00195">
    <property type="entry name" value="GLUTAREDOXIN_1"/>
    <property type="match status" value="1"/>
</dbReference>
<dbReference type="InterPro" id="IPR011767">
    <property type="entry name" value="GLR_AS"/>
</dbReference>
<dbReference type="InterPro" id="IPR011900">
    <property type="entry name" value="GRX_bact"/>
</dbReference>
<evidence type="ECO:0000259" key="7">
    <source>
        <dbReference type="Pfam" id="PF00462"/>
    </source>
</evidence>
<dbReference type="InterPro" id="IPR002109">
    <property type="entry name" value="Glutaredoxin"/>
</dbReference>
<dbReference type="GO" id="GO:0005737">
    <property type="term" value="C:cytoplasm"/>
    <property type="evidence" value="ECO:0007669"/>
    <property type="project" value="TreeGrafter"/>
</dbReference>
<dbReference type="InterPro" id="IPR036249">
    <property type="entry name" value="Thioredoxin-like_sf"/>
</dbReference>
<proteinExistence type="inferred from homology"/>
<sequence>MTAPVTLYTTRFCPFCVRARSLLTGKGVEFLDIPVDGDRAKRAEMERLSGRHTVPQIWVGDVHVGGCDELVALERQGRLDSLLAQAQPAPGR</sequence>
<keyword evidence="4" id="KW-1015">Disulfide bond</keyword>
<evidence type="ECO:0000256" key="5">
    <source>
        <dbReference type="ARBA" id="ARBA00023284"/>
    </source>
</evidence>
<evidence type="ECO:0000313" key="9">
    <source>
        <dbReference type="Proteomes" id="UP000259273"/>
    </source>
</evidence>
<dbReference type="InterPro" id="IPR014025">
    <property type="entry name" value="Glutaredoxin_subgr"/>
</dbReference>
<dbReference type="STRING" id="1121937.GCA_000423125_02901"/>
<evidence type="ECO:0000256" key="4">
    <source>
        <dbReference type="ARBA" id="ARBA00023157"/>
    </source>
</evidence>
<dbReference type="GO" id="GO:0045454">
    <property type="term" value="P:cell redox homeostasis"/>
    <property type="evidence" value="ECO:0007669"/>
    <property type="project" value="InterPro"/>
</dbReference>
<comment type="similarity">
    <text evidence="1 6">Belongs to the glutaredoxin family.</text>
</comment>
<evidence type="ECO:0000256" key="6">
    <source>
        <dbReference type="RuleBase" id="RU364065"/>
    </source>
</evidence>
<organism evidence="8 9">
    <name type="scientific">Haliea salexigens</name>
    <dbReference type="NCBI Taxonomy" id="287487"/>
    <lineage>
        <taxon>Bacteria</taxon>
        <taxon>Pseudomonadati</taxon>
        <taxon>Pseudomonadota</taxon>
        <taxon>Gammaproteobacteria</taxon>
        <taxon>Cellvibrionales</taxon>
        <taxon>Halieaceae</taxon>
        <taxon>Haliea</taxon>
    </lineage>
</organism>
<dbReference type="Gene3D" id="3.40.30.10">
    <property type="entry name" value="Glutaredoxin"/>
    <property type="match status" value="1"/>
</dbReference>
<accession>A0A3C1KMU2</accession>
<keyword evidence="6" id="KW-0963">Cytoplasm</keyword>
<evidence type="ECO:0000256" key="3">
    <source>
        <dbReference type="ARBA" id="ARBA00022982"/>
    </source>
</evidence>
<dbReference type="GO" id="GO:0034599">
    <property type="term" value="P:cellular response to oxidative stress"/>
    <property type="evidence" value="ECO:0007669"/>
    <property type="project" value="TreeGrafter"/>
</dbReference>
<protein>
    <recommendedName>
        <fullName evidence="6">Glutaredoxin</fullName>
    </recommendedName>
</protein>
<name>A0A3C1KMU2_9GAMM</name>
<comment type="function">
    <text evidence="6">Has a glutathione-disulfide oxidoreductase activity in the presence of NADPH and glutathione reductase. Reduces low molecular weight disulfides and proteins.</text>
</comment>
<evidence type="ECO:0000256" key="1">
    <source>
        <dbReference type="ARBA" id="ARBA00007787"/>
    </source>
</evidence>
<dbReference type="PROSITE" id="PS51354">
    <property type="entry name" value="GLUTAREDOXIN_2"/>
    <property type="match status" value="1"/>
</dbReference>
<evidence type="ECO:0000313" key="8">
    <source>
        <dbReference type="EMBL" id="HAN27526.1"/>
    </source>
</evidence>
<keyword evidence="3 6" id="KW-0249">Electron transport</keyword>
<dbReference type="PRINTS" id="PR00160">
    <property type="entry name" value="GLUTAREDOXIN"/>
</dbReference>
<dbReference type="SUPFAM" id="SSF52833">
    <property type="entry name" value="Thioredoxin-like"/>
    <property type="match status" value="1"/>
</dbReference>
<gene>
    <name evidence="8" type="primary">grxC</name>
    <name evidence="8" type="ORF">DCP75_07375</name>
</gene>
<dbReference type="PANTHER" id="PTHR45694">
    <property type="entry name" value="GLUTAREDOXIN 2"/>
    <property type="match status" value="1"/>
</dbReference>
<dbReference type="NCBIfam" id="TIGR02181">
    <property type="entry name" value="GRX_bact"/>
    <property type="match status" value="1"/>
</dbReference>
<dbReference type="Pfam" id="PF00462">
    <property type="entry name" value="Glutaredoxin"/>
    <property type="match status" value="1"/>
</dbReference>